<dbReference type="SUPFAM" id="SSF47954">
    <property type="entry name" value="Cyclin-like"/>
    <property type="match status" value="1"/>
</dbReference>
<comment type="caution">
    <text evidence="6">The sequence shown here is derived from an EMBL/GenBank/DDBJ whole genome shotgun (WGS) entry which is preliminary data.</text>
</comment>
<dbReference type="Pfam" id="PF00134">
    <property type="entry name" value="Cyclin_N"/>
    <property type="match status" value="1"/>
</dbReference>
<dbReference type="InterPro" id="IPR039361">
    <property type="entry name" value="Cyclin"/>
</dbReference>
<dbReference type="FunFam" id="1.10.472.10:FF:000003">
    <property type="entry name" value="G1/S-specific cyclin-D2"/>
    <property type="match status" value="1"/>
</dbReference>
<dbReference type="Proteomes" id="UP001497382">
    <property type="component" value="Unassembled WGS sequence"/>
</dbReference>
<dbReference type="GO" id="GO:0051301">
    <property type="term" value="P:cell division"/>
    <property type="evidence" value="ECO:0007669"/>
    <property type="project" value="UniProtKB-KW"/>
</dbReference>
<dbReference type="PROSITE" id="PS00292">
    <property type="entry name" value="CYCLINS"/>
    <property type="match status" value="1"/>
</dbReference>
<name>A0AAV2BDP8_9ARAC</name>
<feature type="domain" description="Cyclin-like" evidence="5">
    <location>
        <begin position="61"/>
        <end position="145"/>
    </location>
</feature>
<gene>
    <name evidence="6" type="ORF">LARSCL_LOCUS18655</name>
</gene>
<sequence length="302" mass="34765">MELYCCESENVTRAYDDPVLNEDSRVFENLLVIEDRYVLAANYFKCTQSDLKPYMRTVVAEWMQEVCEEERCQDEVFPLAVNCLDRFLLLVRVDKSQLQLLGAVCLFLASKLRQSRPLTAERLCLYSDHSISVVQLISWELLVLNTLKWDLAAITPFDFVGHILKRLGIMKGEQLIRRHAHTFIGLCTTVLISRVTLDLNTLTVLKCPKSHASMILRTPLKYFAWSRSGNAPELPGGVWHLYHLPVAKVNTISICKYRASNRFALRNEKNCPTNRDYPTFQTRHSTTAESANRLRLNKVQHS</sequence>
<evidence type="ECO:0000313" key="6">
    <source>
        <dbReference type="EMBL" id="CAL1294346.1"/>
    </source>
</evidence>
<keyword evidence="7" id="KW-1185">Reference proteome</keyword>
<evidence type="ECO:0000259" key="5">
    <source>
        <dbReference type="SMART" id="SM00385"/>
    </source>
</evidence>
<dbReference type="PANTHER" id="PTHR10177">
    <property type="entry name" value="CYCLINS"/>
    <property type="match status" value="1"/>
</dbReference>
<dbReference type="GO" id="GO:0000278">
    <property type="term" value="P:mitotic cell cycle"/>
    <property type="evidence" value="ECO:0007669"/>
    <property type="project" value="UniProtKB-ARBA"/>
</dbReference>
<organism evidence="6 7">
    <name type="scientific">Larinioides sclopetarius</name>
    <dbReference type="NCBI Taxonomy" id="280406"/>
    <lineage>
        <taxon>Eukaryota</taxon>
        <taxon>Metazoa</taxon>
        <taxon>Ecdysozoa</taxon>
        <taxon>Arthropoda</taxon>
        <taxon>Chelicerata</taxon>
        <taxon>Arachnida</taxon>
        <taxon>Araneae</taxon>
        <taxon>Araneomorphae</taxon>
        <taxon>Entelegynae</taxon>
        <taxon>Araneoidea</taxon>
        <taxon>Araneidae</taxon>
        <taxon>Larinioides</taxon>
    </lineage>
</organism>
<keyword evidence="1" id="KW-0132">Cell division</keyword>
<accession>A0AAV2BDP8</accession>
<protein>
    <recommendedName>
        <fullName evidence="5">Cyclin-like domain-containing protein</fullName>
    </recommendedName>
</protein>
<evidence type="ECO:0000256" key="1">
    <source>
        <dbReference type="ARBA" id="ARBA00022618"/>
    </source>
</evidence>
<evidence type="ECO:0000256" key="4">
    <source>
        <dbReference type="RuleBase" id="RU000383"/>
    </source>
</evidence>
<keyword evidence="3" id="KW-0131">Cell cycle</keyword>
<keyword evidence="2 4" id="KW-0195">Cyclin</keyword>
<dbReference type="SMART" id="SM00385">
    <property type="entry name" value="CYCLIN"/>
    <property type="match status" value="1"/>
</dbReference>
<dbReference type="InterPro" id="IPR013763">
    <property type="entry name" value="Cyclin-like_dom"/>
</dbReference>
<dbReference type="EMBL" id="CAXIEN010000343">
    <property type="protein sequence ID" value="CAL1294346.1"/>
    <property type="molecule type" value="Genomic_DNA"/>
</dbReference>
<evidence type="ECO:0000313" key="7">
    <source>
        <dbReference type="Proteomes" id="UP001497382"/>
    </source>
</evidence>
<reference evidence="6 7" key="1">
    <citation type="submission" date="2024-04" db="EMBL/GenBank/DDBJ databases">
        <authorList>
            <person name="Rising A."/>
            <person name="Reimegard J."/>
            <person name="Sonavane S."/>
            <person name="Akerstrom W."/>
            <person name="Nylinder S."/>
            <person name="Hedman E."/>
            <person name="Kallberg Y."/>
        </authorList>
    </citation>
    <scope>NUCLEOTIDE SEQUENCE [LARGE SCALE GENOMIC DNA]</scope>
</reference>
<dbReference type="Gene3D" id="1.10.472.10">
    <property type="entry name" value="Cyclin-like"/>
    <property type="match status" value="2"/>
</dbReference>
<dbReference type="CDD" id="cd20515">
    <property type="entry name" value="CYCLIN_CCND_rpt1"/>
    <property type="match status" value="1"/>
</dbReference>
<evidence type="ECO:0000256" key="2">
    <source>
        <dbReference type="ARBA" id="ARBA00023127"/>
    </source>
</evidence>
<dbReference type="InterPro" id="IPR048258">
    <property type="entry name" value="Cyclins_cyclin-box"/>
</dbReference>
<dbReference type="AlphaFoldDB" id="A0AAV2BDP8"/>
<evidence type="ECO:0000256" key="3">
    <source>
        <dbReference type="ARBA" id="ARBA00023306"/>
    </source>
</evidence>
<proteinExistence type="inferred from homology"/>
<dbReference type="InterPro" id="IPR036915">
    <property type="entry name" value="Cyclin-like_sf"/>
</dbReference>
<comment type="similarity">
    <text evidence="4">Belongs to the cyclin family.</text>
</comment>
<dbReference type="InterPro" id="IPR006671">
    <property type="entry name" value="Cyclin_N"/>
</dbReference>